<gene>
    <name evidence="2" type="ORF">PoB_000570800</name>
</gene>
<feature type="region of interest" description="Disordered" evidence="1">
    <location>
        <begin position="57"/>
        <end position="89"/>
    </location>
</feature>
<dbReference type="EMBL" id="BLXT01000641">
    <property type="protein sequence ID" value="GFN79202.1"/>
    <property type="molecule type" value="Genomic_DNA"/>
</dbReference>
<dbReference type="AlphaFoldDB" id="A0AAV3Y9L9"/>
<feature type="compositionally biased region" description="Basic residues" evidence="1">
    <location>
        <begin position="77"/>
        <end position="89"/>
    </location>
</feature>
<accession>A0AAV3Y9L9</accession>
<name>A0AAV3Y9L9_9GAST</name>
<proteinExistence type="predicted"/>
<organism evidence="2 3">
    <name type="scientific">Plakobranchus ocellatus</name>
    <dbReference type="NCBI Taxonomy" id="259542"/>
    <lineage>
        <taxon>Eukaryota</taxon>
        <taxon>Metazoa</taxon>
        <taxon>Spiralia</taxon>
        <taxon>Lophotrochozoa</taxon>
        <taxon>Mollusca</taxon>
        <taxon>Gastropoda</taxon>
        <taxon>Heterobranchia</taxon>
        <taxon>Euthyneura</taxon>
        <taxon>Panpulmonata</taxon>
        <taxon>Sacoglossa</taxon>
        <taxon>Placobranchoidea</taxon>
        <taxon>Plakobranchidae</taxon>
        <taxon>Plakobranchus</taxon>
    </lineage>
</organism>
<feature type="compositionally biased region" description="Polar residues" evidence="1">
    <location>
        <begin position="59"/>
        <end position="76"/>
    </location>
</feature>
<keyword evidence="3" id="KW-1185">Reference proteome</keyword>
<evidence type="ECO:0000313" key="2">
    <source>
        <dbReference type="EMBL" id="GFN79202.1"/>
    </source>
</evidence>
<evidence type="ECO:0000313" key="3">
    <source>
        <dbReference type="Proteomes" id="UP000735302"/>
    </source>
</evidence>
<evidence type="ECO:0008006" key="4">
    <source>
        <dbReference type="Google" id="ProtNLM"/>
    </source>
</evidence>
<evidence type="ECO:0000256" key="1">
    <source>
        <dbReference type="SAM" id="MobiDB-lite"/>
    </source>
</evidence>
<sequence>MVNVLSLLQAGGSRHRCLRVSAGSWSFAYCRARQKIVCNMFVVLLRYSISAAYSAGGTAVTSEQSNNTCRTGSSPSPRRRQTHSSRRPA</sequence>
<protein>
    <recommendedName>
        <fullName evidence="4">Secreted protein</fullName>
    </recommendedName>
</protein>
<comment type="caution">
    <text evidence="2">The sequence shown here is derived from an EMBL/GenBank/DDBJ whole genome shotgun (WGS) entry which is preliminary data.</text>
</comment>
<reference evidence="2 3" key="1">
    <citation type="journal article" date="2021" name="Elife">
        <title>Chloroplast acquisition without the gene transfer in kleptoplastic sea slugs, Plakobranchus ocellatus.</title>
        <authorList>
            <person name="Maeda T."/>
            <person name="Takahashi S."/>
            <person name="Yoshida T."/>
            <person name="Shimamura S."/>
            <person name="Takaki Y."/>
            <person name="Nagai Y."/>
            <person name="Toyoda A."/>
            <person name="Suzuki Y."/>
            <person name="Arimoto A."/>
            <person name="Ishii H."/>
            <person name="Satoh N."/>
            <person name="Nishiyama T."/>
            <person name="Hasebe M."/>
            <person name="Maruyama T."/>
            <person name="Minagawa J."/>
            <person name="Obokata J."/>
            <person name="Shigenobu S."/>
        </authorList>
    </citation>
    <scope>NUCLEOTIDE SEQUENCE [LARGE SCALE GENOMIC DNA]</scope>
</reference>
<dbReference type="Proteomes" id="UP000735302">
    <property type="component" value="Unassembled WGS sequence"/>
</dbReference>